<keyword evidence="2" id="KW-0732">Signal</keyword>
<feature type="signal peptide" evidence="2">
    <location>
        <begin position="1"/>
        <end position="27"/>
    </location>
</feature>
<organism evidence="3 4">
    <name type="scientific">Caulochytrium protostelioides</name>
    <dbReference type="NCBI Taxonomy" id="1555241"/>
    <lineage>
        <taxon>Eukaryota</taxon>
        <taxon>Fungi</taxon>
        <taxon>Fungi incertae sedis</taxon>
        <taxon>Chytridiomycota</taxon>
        <taxon>Chytridiomycota incertae sedis</taxon>
        <taxon>Chytridiomycetes</taxon>
        <taxon>Caulochytriales</taxon>
        <taxon>Caulochytriaceae</taxon>
        <taxon>Caulochytrium</taxon>
    </lineage>
</organism>
<feature type="region of interest" description="Disordered" evidence="1">
    <location>
        <begin position="32"/>
        <end position="172"/>
    </location>
</feature>
<feature type="non-terminal residue" evidence="3">
    <location>
        <position position="533"/>
    </location>
</feature>
<gene>
    <name evidence="3" type="ORF">CXG81DRAFT_21541</name>
</gene>
<dbReference type="AlphaFoldDB" id="A0A4P9WZW0"/>
<accession>A0A4P9WZW0</accession>
<feature type="chain" id="PRO_5020939935" evidence="2">
    <location>
        <begin position="28"/>
        <end position="533"/>
    </location>
</feature>
<sequence>MLMAIRGGHGLLPVLLLAFLMCLAVIAAPTEPDSKAIQESSHSPSGEAVRTTVEPTPKKRTPLPSGRPTQESGHDNDDADADADGPKKHGSLSMPRSKKRTSHLPWRPTKRPRTVGDDDADGPTHPASLSELSPTNRIPLRSGRPTEESGYDGDDGADGPKQPASLPVPRPKKELNKVWNKFRDEMLSMLLGIGSLTDADPMGSIRLDRCFEILFYPFRATGQSNAIIRRVIGHPRIILFLGWLRSLRPRMTESSKKTELTIQVGTGNNVSNWTLERALKQLDDYTDRIQNVYVAWSTVVSQQELEALNRNTLFKGIILTFLRLRQNHNVVHKRETEEAMTTVMASLQDDLMNAHGVTREIPSIAGSWPFLLKSMRDHAESMGSGLAQSAPPKHTEVSGKNLKQLQSLADQRNSQIRDIGKQFVNLLNFFDESAEGETDDFDAQIAVYSLARSVFEWKVRYSDYGEPDNSKNINAKLVNQLQSSEGLGGEAIGGTLQQAVETNFGPKWSDIAADKTELLANLDDAIKDFNSFM</sequence>
<evidence type="ECO:0000256" key="1">
    <source>
        <dbReference type="SAM" id="MobiDB-lite"/>
    </source>
</evidence>
<evidence type="ECO:0000313" key="3">
    <source>
        <dbReference type="EMBL" id="RKO98212.1"/>
    </source>
</evidence>
<dbReference type="Proteomes" id="UP000274922">
    <property type="component" value="Unassembled WGS sequence"/>
</dbReference>
<feature type="compositionally biased region" description="Basic residues" evidence="1">
    <location>
        <begin position="96"/>
        <end position="113"/>
    </location>
</feature>
<proteinExistence type="predicted"/>
<dbReference type="EMBL" id="ML014619">
    <property type="protein sequence ID" value="RKO98212.1"/>
    <property type="molecule type" value="Genomic_DNA"/>
</dbReference>
<protein>
    <submittedName>
        <fullName evidence="3">Uncharacterized protein</fullName>
    </submittedName>
</protein>
<keyword evidence="4" id="KW-1185">Reference proteome</keyword>
<name>A0A4P9WZW0_9FUNG</name>
<reference evidence="4" key="1">
    <citation type="journal article" date="2018" name="Nat. Microbiol.">
        <title>Leveraging single-cell genomics to expand the fungal tree of life.</title>
        <authorList>
            <person name="Ahrendt S.R."/>
            <person name="Quandt C.A."/>
            <person name="Ciobanu D."/>
            <person name="Clum A."/>
            <person name="Salamov A."/>
            <person name="Andreopoulos B."/>
            <person name="Cheng J.F."/>
            <person name="Woyke T."/>
            <person name="Pelin A."/>
            <person name="Henrissat B."/>
            <person name="Reynolds N.K."/>
            <person name="Benny G.L."/>
            <person name="Smith M.E."/>
            <person name="James T.Y."/>
            <person name="Grigoriev I.V."/>
        </authorList>
    </citation>
    <scope>NUCLEOTIDE SEQUENCE [LARGE SCALE GENOMIC DNA]</scope>
    <source>
        <strain evidence="4">ATCC 52028</strain>
    </source>
</reference>
<evidence type="ECO:0000256" key="2">
    <source>
        <dbReference type="SAM" id="SignalP"/>
    </source>
</evidence>
<evidence type="ECO:0000313" key="4">
    <source>
        <dbReference type="Proteomes" id="UP000274922"/>
    </source>
</evidence>